<dbReference type="OrthoDB" id="10259681at2759"/>
<dbReference type="GO" id="GO:0009922">
    <property type="term" value="F:fatty acid elongase activity"/>
    <property type="evidence" value="ECO:0007669"/>
    <property type="project" value="UniProtKB-EC"/>
</dbReference>
<evidence type="ECO:0000256" key="7">
    <source>
        <dbReference type="ARBA" id="ARBA00023098"/>
    </source>
</evidence>
<feature type="transmembrane region" description="Helical" evidence="10">
    <location>
        <begin position="203"/>
        <end position="228"/>
    </location>
</feature>
<feature type="transmembrane region" description="Helical" evidence="10">
    <location>
        <begin position="119"/>
        <end position="140"/>
    </location>
</feature>
<dbReference type="AlphaFoldDB" id="A0A9B0CFL7"/>
<evidence type="ECO:0000256" key="3">
    <source>
        <dbReference type="ARBA" id="ARBA00022679"/>
    </source>
</evidence>
<protein>
    <recommendedName>
        <fullName evidence="10">Elongation of very long chain fatty acids protein</fullName>
        <ecNumber evidence="10">2.3.1.199</ecNumber>
    </recommendedName>
    <alternativeName>
        <fullName evidence="10">Very-long-chain 3-oxoacyl-CoA synthase</fullName>
    </alternativeName>
</protein>
<evidence type="ECO:0000256" key="5">
    <source>
        <dbReference type="ARBA" id="ARBA00022832"/>
    </source>
</evidence>
<dbReference type="Pfam" id="PF01151">
    <property type="entry name" value="ELO"/>
    <property type="match status" value="1"/>
</dbReference>
<name>A0A9B0CFL7_BOMTE</name>
<keyword evidence="5 10" id="KW-0276">Fatty acid metabolism</keyword>
<dbReference type="PANTHER" id="PTHR11157:SF17">
    <property type="entry name" value="ELONGATION OF VERY LONG CHAIN FATTY ACIDS PROTEIN 6"/>
    <property type="match status" value="1"/>
</dbReference>
<dbReference type="InterPro" id="IPR002076">
    <property type="entry name" value="ELO_fam"/>
</dbReference>
<keyword evidence="2 10" id="KW-0444">Lipid biosynthesis</keyword>
<reference evidence="12 13" key="1">
    <citation type="submission" date="2025-04" db="UniProtKB">
        <authorList>
            <consortium name="RefSeq"/>
        </authorList>
    </citation>
    <scope>IDENTIFICATION</scope>
</reference>
<keyword evidence="4 10" id="KW-0812">Transmembrane</keyword>
<organism evidence="11 12">
    <name type="scientific">Bombus terrestris</name>
    <name type="common">Buff-tailed bumblebee</name>
    <name type="synonym">Apis terrestris</name>
    <dbReference type="NCBI Taxonomy" id="30195"/>
    <lineage>
        <taxon>Eukaryota</taxon>
        <taxon>Metazoa</taxon>
        <taxon>Ecdysozoa</taxon>
        <taxon>Arthropoda</taxon>
        <taxon>Hexapoda</taxon>
        <taxon>Insecta</taxon>
        <taxon>Pterygota</taxon>
        <taxon>Neoptera</taxon>
        <taxon>Endopterygota</taxon>
        <taxon>Hymenoptera</taxon>
        <taxon>Apocrita</taxon>
        <taxon>Aculeata</taxon>
        <taxon>Apoidea</taxon>
        <taxon>Anthophila</taxon>
        <taxon>Apidae</taxon>
        <taxon>Bombus</taxon>
        <taxon>Bombus</taxon>
    </lineage>
</organism>
<dbReference type="GO" id="GO:0042761">
    <property type="term" value="P:very long-chain fatty acid biosynthetic process"/>
    <property type="evidence" value="ECO:0007669"/>
    <property type="project" value="TreeGrafter"/>
</dbReference>
<comment type="similarity">
    <text evidence="10">Belongs to the ELO family.</text>
</comment>
<dbReference type="PROSITE" id="PS01188">
    <property type="entry name" value="ELO"/>
    <property type="match status" value="1"/>
</dbReference>
<feature type="transmembrane region" description="Helical" evidence="10">
    <location>
        <begin position="36"/>
        <end position="58"/>
    </location>
</feature>
<feature type="transmembrane region" description="Helical" evidence="10">
    <location>
        <begin position="240"/>
        <end position="260"/>
    </location>
</feature>
<evidence type="ECO:0000256" key="4">
    <source>
        <dbReference type="ARBA" id="ARBA00022692"/>
    </source>
</evidence>
<evidence type="ECO:0000256" key="10">
    <source>
        <dbReference type="RuleBase" id="RU361115"/>
    </source>
</evidence>
<dbReference type="GO" id="GO:0034626">
    <property type="term" value="P:fatty acid elongation, polyunsaturated fatty acid"/>
    <property type="evidence" value="ECO:0007669"/>
    <property type="project" value="TreeGrafter"/>
</dbReference>
<keyword evidence="3 10" id="KW-0808">Transferase</keyword>
<evidence type="ECO:0000256" key="6">
    <source>
        <dbReference type="ARBA" id="ARBA00022989"/>
    </source>
</evidence>
<sequence length="286" mass="33576">MGNADYMQLTIPNYSYVFNFEKTYSYTNSLTWSRSHYPNCFLYCGIYVVLIFGGKHYMSNRPKFNLRSKLALWSAMLALFSIMGFLRTAPEMFHTLRHHGFYYSICSPSYLTQDHVSGFWTFLFILSKIAELGDTIFIVLRKQPLIFLHWYHHTTVLLYSWLCYIETTATGRWYTVMNYFVHSWMYSYYALKAMQFSPPKWVAMLITTLQLVQMVAGCAVTAMSHYYVASGQDDCHVQLYNAKLGMLMYISYFILFSIFFKNSYLSGKRTKNVGKKDYANDKLKAN</sequence>
<evidence type="ECO:0000256" key="2">
    <source>
        <dbReference type="ARBA" id="ARBA00022516"/>
    </source>
</evidence>
<dbReference type="InterPro" id="IPR030457">
    <property type="entry name" value="ELO_CS"/>
</dbReference>
<accession>A0A9B0CFL7</accession>
<evidence type="ECO:0000256" key="8">
    <source>
        <dbReference type="ARBA" id="ARBA00023136"/>
    </source>
</evidence>
<keyword evidence="11" id="KW-1185">Reference proteome</keyword>
<keyword evidence="6 10" id="KW-1133">Transmembrane helix</keyword>
<dbReference type="GO" id="GO:0019367">
    <property type="term" value="P:fatty acid elongation, saturated fatty acid"/>
    <property type="evidence" value="ECO:0007669"/>
    <property type="project" value="TreeGrafter"/>
</dbReference>
<dbReference type="RefSeq" id="XP_048268958.1">
    <property type="nucleotide sequence ID" value="XM_048413001.1"/>
</dbReference>
<proteinExistence type="inferred from homology"/>
<keyword evidence="8 10" id="KW-0472">Membrane</keyword>
<dbReference type="RefSeq" id="XP_003401771.1">
    <property type="nucleotide sequence ID" value="XM_003401723.4"/>
</dbReference>
<dbReference type="PANTHER" id="PTHR11157">
    <property type="entry name" value="FATTY ACID ACYL TRANSFERASE-RELATED"/>
    <property type="match status" value="1"/>
</dbReference>
<dbReference type="GeneID" id="100649395"/>
<evidence type="ECO:0000313" key="11">
    <source>
        <dbReference type="Proteomes" id="UP000835206"/>
    </source>
</evidence>
<feature type="transmembrane region" description="Helical" evidence="10">
    <location>
        <begin position="70"/>
        <end position="89"/>
    </location>
</feature>
<dbReference type="GO" id="GO:0034625">
    <property type="term" value="P:fatty acid elongation, monounsaturated fatty acid"/>
    <property type="evidence" value="ECO:0007669"/>
    <property type="project" value="TreeGrafter"/>
</dbReference>
<comment type="catalytic activity">
    <reaction evidence="10">
        <text>a very-long-chain acyl-CoA + malonyl-CoA + H(+) = a very-long-chain 3-oxoacyl-CoA + CO2 + CoA</text>
        <dbReference type="Rhea" id="RHEA:32727"/>
        <dbReference type="ChEBI" id="CHEBI:15378"/>
        <dbReference type="ChEBI" id="CHEBI:16526"/>
        <dbReference type="ChEBI" id="CHEBI:57287"/>
        <dbReference type="ChEBI" id="CHEBI:57384"/>
        <dbReference type="ChEBI" id="CHEBI:90725"/>
        <dbReference type="ChEBI" id="CHEBI:90736"/>
        <dbReference type="EC" id="2.3.1.199"/>
    </reaction>
</comment>
<dbReference type="EC" id="2.3.1.199" evidence="10"/>
<evidence type="ECO:0000313" key="12">
    <source>
        <dbReference type="RefSeq" id="XP_003401771.1"/>
    </source>
</evidence>
<comment type="subcellular location">
    <subcellularLocation>
        <location evidence="1">Membrane</location>
        <topology evidence="1">Multi-pass membrane protein</topology>
    </subcellularLocation>
</comment>
<gene>
    <name evidence="12 13" type="primary">LOC100649395</name>
</gene>
<dbReference type="GO" id="GO:0030148">
    <property type="term" value="P:sphingolipid biosynthetic process"/>
    <property type="evidence" value="ECO:0007669"/>
    <property type="project" value="TreeGrafter"/>
</dbReference>
<evidence type="ECO:0000256" key="1">
    <source>
        <dbReference type="ARBA" id="ARBA00004141"/>
    </source>
</evidence>
<evidence type="ECO:0000313" key="13">
    <source>
        <dbReference type="RefSeq" id="XP_048268958.1"/>
    </source>
</evidence>
<keyword evidence="7 10" id="KW-0443">Lipid metabolism</keyword>
<dbReference type="Proteomes" id="UP000835206">
    <property type="component" value="Chromosome 16"/>
</dbReference>
<dbReference type="GO" id="GO:0005789">
    <property type="term" value="C:endoplasmic reticulum membrane"/>
    <property type="evidence" value="ECO:0007669"/>
    <property type="project" value="TreeGrafter"/>
</dbReference>
<keyword evidence="9 10" id="KW-0275">Fatty acid biosynthesis</keyword>
<evidence type="ECO:0000256" key="9">
    <source>
        <dbReference type="ARBA" id="ARBA00023160"/>
    </source>
</evidence>
<dbReference type="KEGG" id="bter:100649395"/>